<dbReference type="RefSeq" id="WP_398656418.1">
    <property type="nucleotide sequence ID" value="NZ_JBITDC010000004.1"/>
</dbReference>
<evidence type="ECO:0000313" key="2">
    <source>
        <dbReference type="Proteomes" id="UP001612415"/>
    </source>
</evidence>
<sequence>MAALAVIVPNDAGATAVMPVVLAAARGISRALGAPDLGTTPGPEWLMGRQCDGRVTADGSWPA</sequence>
<keyword evidence="2" id="KW-1185">Reference proteome</keyword>
<dbReference type="EMBL" id="JBITDC010000004">
    <property type="protein sequence ID" value="MFI5675639.1"/>
    <property type="molecule type" value="Genomic_DNA"/>
</dbReference>
<comment type="caution">
    <text evidence="1">The sequence shown here is derived from an EMBL/GenBank/DDBJ whole genome shotgun (WGS) entry which is preliminary data.</text>
</comment>
<evidence type="ECO:0000313" key="1">
    <source>
        <dbReference type="EMBL" id="MFI5675639.1"/>
    </source>
</evidence>
<proteinExistence type="predicted"/>
<protein>
    <submittedName>
        <fullName evidence="1">Uncharacterized protein</fullName>
    </submittedName>
</protein>
<name>A0ABW7XZV1_STRCE</name>
<dbReference type="Proteomes" id="UP001612415">
    <property type="component" value="Unassembled WGS sequence"/>
</dbReference>
<gene>
    <name evidence="1" type="ORF">ACIA8P_13330</name>
</gene>
<reference evidence="1 2" key="1">
    <citation type="submission" date="2024-10" db="EMBL/GenBank/DDBJ databases">
        <title>The Natural Products Discovery Center: Release of the First 8490 Sequenced Strains for Exploring Actinobacteria Biosynthetic Diversity.</title>
        <authorList>
            <person name="Kalkreuter E."/>
            <person name="Kautsar S.A."/>
            <person name="Yang D."/>
            <person name="Bader C.D."/>
            <person name="Teijaro C.N."/>
            <person name="Fluegel L."/>
            <person name="Davis C.M."/>
            <person name="Simpson J.R."/>
            <person name="Lauterbach L."/>
            <person name="Steele A.D."/>
            <person name="Gui C."/>
            <person name="Meng S."/>
            <person name="Li G."/>
            <person name="Viehrig K."/>
            <person name="Ye F."/>
            <person name="Su P."/>
            <person name="Kiefer A.F."/>
            <person name="Nichols A."/>
            <person name="Cepeda A.J."/>
            <person name="Yan W."/>
            <person name="Fan B."/>
            <person name="Jiang Y."/>
            <person name="Adhikari A."/>
            <person name="Zheng C.-J."/>
            <person name="Schuster L."/>
            <person name="Cowan T.M."/>
            <person name="Smanski M.J."/>
            <person name="Chevrette M.G."/>
            <person name="De Carvalho L.P.S."/>
            <person name="Shen B."/>
        </authorList>
    </citation>
    <scope>NUCLEOTIDE SEQUENCE [LARGE SCALE GENOMIC DNA]</scope>
    <source>
        <strain evidence="1 2">NPDC051599</strain>
    </source>
</reference>
<accession>A0ABW7XZV1</accession>
<organism evidence="1 2">
    <name type="scientific">Streptomyces cellulosae</name>
    <dbReference type="NCBI Taxonomy" id="1968"/>
    <lineage>
        <taxon>Bacteria</taxon>
        <taxon>Bacillati</taxon>
        <taxon>Actinomycetota</taxon>
        <taxon>Actinomycetes</taxon>
        <taxon>Kitasatosporales</taxon>
        <taxon>Streptomycetaceae</taxon>
        <taxon>Streptomyces</taxon>
    </lineage>
</organism>